<gene>
    <name evidence="1" type="ORF">LMG27177_04682</name>
</gene>
<reference evidence="1 2" key="1">
    <citation type="submission" date="2020-04" db="EMBL/GenBank/DDBJ databases">
        <authorList>
            <person name="De Canck E."/>
        </authorList>
    </citation>
    <scope>NUCLEOTIDE SEQUENCE [LARGE SCALE GENOMIC DNA]</scope>
    <source>
        <strain evidence="1 2">LMG 27177</strain>
    </source>
</reference>
<name>A0A6J5GFB6_9BURK</name>
<protein>
    <submittedName>
        <fullName evidence="1">Uncharacterized protein</fullName>
    </submittedName>
</protein>
<keyword evidence="2" id="KW-1185">Reference proteome</keyword>
<accession>A0A6J5GFB6</accession>
<proteinExistence type="predicted"/>
<dbReference type="RefSeq" id="WP_175163377.1">
    <property type="nucleotide sequence ID" value="NZ_CADIKI010000014.1"/>
</dbReference>
<dbReference type="EMBL" id="CADIKI010000014">
    <property type="protein sequence ID" value="CAB3799646.1"/>
    <property type="molecule type" value="Genomic_DNA"/>
</dbReference>
<dbReference type="Proteomes" id="UP000494252">
    <property type="component" value="Unassembled WGS sequence"/>
</dbReference>
<evidence type="ECO:0000313" key="2">
    <source>
        <dbReference type="Proteomes" id="UP000494252"/>
    </source>
</evidence>
<evidence type="ECO:0000313" key="1">
    <source>
        <dbReference type="EMBL" id="CAB3799646.1"/>
    </source>
</evidence>
<sequence>MTDASKHSQCTSRPAVDALQYEKLALAAFRLCDRQREQLDKLVTLAASVCWSPAVTNEERAKQRTLLQLLVDTGEADQRSNECDSELFQVIALDAKGVAHSRITARDTASLLSDAV</sequence>
<organism evidence="1 2">
    <name type="scientific">Paraburkholderia fynbosensis</name>
    <dbReference type="NCBI Taxonomy" id="1200993"/>
    <lineage>
        <taxon>Bacteria</taxon>
        <taxon>Pseudomonadati</taxon>
        <taxon>Pseudomonadota</taxon>
        <taxon>Betaproteobacteria</taxon>
        <taxon>Burkholderiales</taxon>
        <taxon>Burkholderiaceae</taxon>
        <taxon>Paraburkholderia</taxon>
    </lineage>
</organism>
<dbReference type="AlphaFoldDB" id="A0A6J5GFB6"/>